<name>A0A7K0C0H6_9ACTN</name>
<organism evidence="1 2">
    <name type="scientific">Actinomadura macrotermitis</name>
    <dbReference type="NCBI Taxonomy" id="2585200"/>
    <lineage>
        <taxon>Bacteria</taxon>
        <taxon>Bacillati</taxon>
        <taxon>Actinomycetota</taxon>
        <taxon>Actinomycetes</taxon>
        <taxon>Streptosporangiales</taxon>
        <taxon>Thermomonosporaceae</taxon>
        <taxon>Actinomadura</taxon>
    </lineage>
</organism>
<gene>
    <name evidence="1" type="ORF">ACRB68_50650</name>
</gene>
<dbReference type="RefSeq" id="WP_153536510.1">
    <property type="nucleotide sequence ID" value="NZ_WEGH01000003.1"/>
</dbReference>
<comment type="caution">
    <text evidence="1">The sequence shown here is derived from an EMBL/GenBank/DDBJ whole genome shotgun (WGS) entry which is preliminary data.</text>
</comment>
<reference evidence="1 2" key="1">
    <citation type="submission" date="2019-10" db="EMBL/GenBank/DDBJ databases">
        <title>Actinomadura rubteroloni sp. nov. and Actinomadura macrotermitis sp. nov., isolated from the gut of fungus growing-termite Macrotermes natalensis.</title>
        <authorList>
            <person name="Benndorf R."/>
            <person name="Martin K."/>
            <person name="Kuefner M."/>
            <person name="De Beer W."/>
            <person name="Kaster A.-K."/>
            <person name="Vollmers J."/>
            <person name="Poulsen M."/>
            <person name="Beemelmanns C."/>
        </authorList>
    </citation>
    <scope>NUCLEOTIDE SEQUENCE [LARGE SCALE GENOMIC DNA]</scope>
    <source>
        <strain evidence="1 2">RB68</strain>
    </source>
</reference>
<accession>A0A7K0C0H6</accession>
<evidence type="ECO:0000313" key="1">
    <source>
        <dbReference type="EMBL" id="MQY06968.1"/>
    </source>
</evidence>
<dbReference type="OrthoDB" id="4251672at2"/>
<dbReference type="Proteomes" id="UP000487268">
    <property type="component" value="Unassembled WGS sequence"/>
</dbReference>
<proteinExistence type="predicted"/>
<keyword evidence="2" id="KW-1185">Reference proteome</keyword>
<sequence length="80" mass="8299">MVGWSCLTGLRVLGLARLREAALVIVRRSLTGFGQGGPYAGPAIRFPGRFGHGLEDTFRRPAPALGGHTGEVLAGLGIGD</sequence>
<dbReference type="AlphaFoldDB" id="A0A7K0C0H6"/>
<dbReference type="EMBL" id="WEGH01000003">
    <property type="protein sequence ID" value="MQY06968.1"/>
    <property type="molecule type" value="Genomic_DNA"/>
</dbReference>
<evidence type="ECO:0000313" key="2">
    <source>
        <dbReference type="Proteomes" id="UP000487268"/>
    </source>
</evidence>
<protein>
    <submittedName>
        <fullName evidence="1">Uncharacterized protein</fullName>
    </submittedName>
</protein>